<reference evidence="1 2" key="1">
    <citation type="submission" date="2020-08" db="EMBL/GenBank/DDBJ databases">
        <title>Genomic Encyclopedia of Type Strains, Phase IV (KMG-IV): sequencing the most valuable type-strain genomes for metagenomic binning, comparative biology and taxonomic classification.</title>
        <authorList>
            <person name="Goeker M."/>
        </authorList>
    </citation>
    <scope>NUCLEOTIDE SEQUENCE [LARGE SCALE GENOMIC DNA]</scope>
    <source>
        <strain evidence="1 2">DSM 26718</strain>
    </source>
</reference>
<keyword evidence="2" id="KW-1185">Reference proteome</keyword>
<evidence type="ECO:0000313" key="1">
    <source>
        <dbReference type="EMBL" id="MBB6058380.1"/>
    </source>
</evidence>
<evidence type="ECO:0000313" key="2">
    <source>
        <dbReference type="Proteomes" id="UP000532746"/>
    </source>
</evidence>
<dbReference type="EMBL" id="JACHGG010000002">
    <property type="protein sequence ID" value="MBB6058380.1"/>
    <property type="molecule type" value="Genomic_DNA"/>
</dbReference>
<gene>
    <name evidence="1" type="ORF">HNQ93_001226</name>
</gene>
<organism evidence="1 2">
    <name type="scientific">Hymenobacter luteus</name>
    <dbReference type="NCBI Taxonomy" id="1411122"/>
    <lineage>
        <taxon>Bacteria</taxon>
        <taxon>Pseudomonadati</taxon>
        <taxon>Bacteroidota</taxon>
        <taxon>Cytophagia</taxon>
        <taxon>Cytophagales</taxon>
        <taxon>Hymenobacteraceae</taxon>
        <taxon>Hymenobacter</taxon>
    </lineage>
</organism>
<protein>
    <recommendedName>
        <fullName evidence="3">Thioredoxin</fullName>
    </recommendedName>
</protein>
<accession>A0A7W9SZT5</accession>
<sequence length="115" mass="12200">MSGLLPLSATDPPIAAMLLVMVPPLARRGGAPAQFFSAADQAALQRQLGAAVQVLTIDEANYPAVVRSFAPLQLPAYVLVHEGRELWRQQGLPHADEVVPLVLAKVAPDWVKSAG</sequence>
<name>A0A7W9SZT5_9BACT</name>
<comment type="caution">
    <text evidence="1">The sequence shown here is derived from an EMBL/GenBank/DDBJ whole genome shotgun (WGS) entry which is preliminary data.</text>
</comment>
<evidence type="ECO:0008006" key="3">
    <source>
        <dbReference type="Google" id="ProtNLM"/>
    </source>
</evidence>
<proteinExistence type="predicted"/>
<dbReference type="RefSeq" id="WP_183403389.1">
    <property type="nucleotide sequence ID" value="NZ_JACHGG010000002.1"/>
</dbReference>
<dbReference type="AlphaFoldDB" id="A0A7W9SZT5"/>
<dbReference type="Proteomes" id="UP000532746">
    <property type="component" value="Unassembled WGS sequence"/>
</dbReference>